<keyword evidence="7" id="KW-1185">Reference proteome</keyword>
<dbReference type="GO" id="GO:0008440">
    <property type="term" value="F:inositol-1,4,5-trisphosphate 3-kinase activity"/>
    <property type="evidence" value="ECO:0007669"/>
    <property type="project" value="TreeGrafter"/>
</dbReference>
<gene>
    <name evidence="6" type="ORF">PPNO1_LOCUS6988</name>
</gene>
<dbReference type="InterPro" id="IPR038286">
    <property type="entry name" value="IPK_sf"/>
</dbReference>
<feature type="compositionally biased region" description="Basic and acidic residues" evidence="5">
    <location>
        <begin position="140"/>
        <end position="162"/>
    </location>
</feature>
<evidence type="ECO:0000313" key="7">
    <source>
        <dbReference type="Proteomes" id="UP000838763"/>
    </source>
</evidence>
<dbReference type="GO" id="GO:0005634">
    <property type="term" value="C:nucleus"/>
    <property type="evidence" value="ECO:0007669"/>
    <property type="project" value="TreeGrafter"/>
</dbReference>
<dbReference type="Gene3D" id="3.30.470.160">
    <property type="entry name" value="Inositol polyphosphate kinase"/>
    <property type="match status" value="2"/>
</dbReference>
<evidence type="ECO:0000256" key="5">
    <source>
        <dbReference type="SAM" id="MobiDB-lite"/>
    </source>
</evidence>
<dbReference type="SUPFAM" id="SSF56104">
    <property type="entry name" value="SAICAR synthase-like"/>
    <property type="match status" value="1"/>
</dbReference>
<dbReference type="GO" id="GO:0032958">
    <property type="term" value="P:inositol phosphate biosynthetic process"/>
    <property type="evidence" value="ECO:0007669"/>
    <property type="project" value="InterPro"/>
</dbReference>
<feature type="region of interest" description="Disordered" evidence="5">
    <location>
        <begin position="508"/>
        <end position="550"/>
    </location>
</feature>
<dbReference type="PANTHER" id="PTHR12400">
    <property type="entry name" value="INOSITOL POLYPHOSPHATE KINASE"/>
    <property type="match status" value="1"/>
</dbReference>
<feature type="compositionally biased region" description="Polar residues" evidence="5">
    <location>
        <begin position="50"/>
        <end position="60"/>
    </location>
</feature>
<comment type="caution">
    <text evidence="6">The sequence shown here is derived from an EMBL/GenBank/DDBJ whole genome shotgun (WGS) entry which is preliminary data.</text>
</comment>
<feature type="region of interest" description="Disordered" evidence="5">
    <location>
        <begin position="795"/>
        <end position="816"/>
    </location>
</feature>
<dbReference type="GO" id="GO:0000824">
    <property type="term" value="F:inositol-1,4,5,6-tetrakisphosphate 3-kinase activity"/>
    <property type="evidence" value="ECO:0007669"/>
    <property type="project" value="TreeGrafter"/>
</dbReference>
<feature type="region of interest" description="Disordered" evidence="5">
    <location>
        <begin position="117"/>
        <end position="174"/>
    </location>
</feature>
<sequence>MLLGNHGTMSTLGGTTVDRFERERREMERQKAALNFSHSHADGLDAPQLTHATGTTTDRASTFPIRKEPAGSEEVPSTNLRRAETRYSLGPEKMWSIGADDLDGDQDGHVEKSVAKALSKAEPNNRSRKTSHTLGFFREALPEEKAKKKDTKATSHTRDRPATRSQTLSSGKDVIFEEQGPAAESVLDGVTAKAINGSEAAAFCPAEQAPLSNASKFIEGMKPPANPQGDTHDQKLNGSPPGDQPSMGDVNMKLRLPGETEAGEPEPEDSTPPPTPPTQKASLNHRHGKTSTERGTSLLSDGPMAIDEPEHVAPRDPLEAIELIPYKHQVGGHTTIWRFSKRAVCKQLNNRENEFYETVERYHRDLLSFLPRYIGVLNITSAGPTRDGYADEELGATMVNKKLRNEVFNDAFLKQPVAVQKHRRPHRRPPVPRPSGVPNHPPLRPANSDSRLASLERQGVALETEGIASDQPPAPFPAPAGSNLRFELGQPCEMEGVISRSLKDEVKDVTGTSAPEPETMVDKVMSQKRKRRYSGAASVGSHRGTKPLAIPDTSGLVGPRPNDFEFVQSPTALQAAEHEPGFKIPRPINPKEAQTQRDSRVEYFLLLEDLTAGMKRPCIMDLKMGTRQYGGRRLKAGAEFQEALTRFLYNGLDYYSILKHIPTILRKLDELQRIVRGLRGYRFYAASLLMFYDGDTSSEASDYDTGIDDSTTDAATDAEDAPVFRRRKKNKREVDFKIADFANSITAASDVQDRPCPPQFPEDPDGGFLRGLSTLKTYFLKIQRDTRAELGIEPLARGSKLEEMSLDDEDEGFVSE</sequence>
<feature type="region of interest" description="Disordered" evidence="5">
    <location>
        <begin position="24"/>
        <end position="86"/>
    </location>
</feature>
<dbReference type="Pfam" id="PF03770">
    <property type="entry name" value="IPK"/>
    <property type="match status" value="1"/>
</dbReference>
<comment type="similarity">
    <text evidence="1 4">Belongs to the inositol phosphokinase (IPK) family.</text>
</comment>
<evidence type="ECO:0000256" key="4">
    <source>
        <dbReference type="RuleBase" id="RU363090"/>
    </source>
</evidence>
<keyword evidence="3 4" id="KW-0418">Kinase</keyword>
<dbReference type="GO" id="GO:0046854">
    <property type="term" value="P:phosphatidylinositol phosphate biosynthetic process"/>
    <property type="evidence" value="ECO:0007669"/>
    <property type="project" value="TreeGrafter"/>
</dbReference>
<protein>
    <recommendedName>
        <fullName evidence="4">Kinase</fullName>
        <ecNumber evidence="4">2.7.-.-</ecNumber>
    </recommendedName>
</protein>
<dbReference type="Proteomes" id="UP000838763">
    <property type="component" value="Unassembled WGS sequence"/>
</dbReference>
<evidence type="ECO:0000256" key="1">
    <source>
        <dbReference type="ARBA" id="ARBA00007374"/>
    </source>
</evidence>
<accession>A0A9P1MC11</accession>
<feature type="compositionally biased region" description="Acidic residues" evidence="5">
    <location>
        <begin position="804"/>
        <end position="816"/>
    </location>
</feature>
<dbReference type="EMBL" id="CALLCH030000016">
    <property type="protein sequence ID" value="CAI4217375.1"/>
    <property type="molecule type" value="Genomic_DNA"/>
</dbReference>
<dbReference type="OrthoDB" id="2573163at2759"/>
<evidence type="ECO:0000313" key="6">
    <source>
        <dbReference type="EMBL" id="CAI4217375.1"/>
    </source>
</evidence>
<feature type="region of interest" description="Disordered" evidence="5">
    <location>
        <begin position="418"/>
        <end position="451"/>
    </location>
</feature>
<feature type="compositionally biased region" description="Pro residues" evidence="5">
    <location>
        <begin position="431"/>
        <end position="444"/>
    </location>
</feature>
<evidence type="ECO:0000256" key="2">
    <source>
        <dbReference type="ARBA" id="ARBA00022679"/>
    </source>
</evidence>
<dbReference type="InterPro" id="IPR005522">
    <property type="entry name" value="IPK"/>
</dbReference>
<dbReference type="AlphaFoldDB" id="A0A9P1MC11"/>
<proteinExistence type="inferred from homology"/>
<feature type="compositionally biased region" description="Basic residues" evidence="5">
    <location>
        <begin position="420"/>
        <end position="430"/>
    </location>
</feature>
<feature type="region of interest" description="Disordered" evidence="5">
    <location>
        <begin position="217"/>
        <end position="310"/>
    </location>
</feature>
<dbReference type="PANTHER" id="PTHR12400:SF21">
    <property type="entry name" value="KINASE"/>
    <property type="match status" value="1"/>
</dbReference>
<keyword evidence="2 4" id="KW-0808">Transferase</keyword>
<feature type="region of interest" description="Disordered" evidence="5">
    <location>
        <begin position="465"/>
        <end position="485"/>
    </location>
</feature>
<dbReference type="GO" id="GO:0005737">
    <property type="term" value="C:cytoplasm"/>
    <property type="evidence" value="ECO:0007669"/>
    <property type="project" value="TreeGrafter"/>
</dbReference>
<dbReference type="EC" id="2.7.-.-" evidence="4"/>
<name>A0A9P1MC11_9PEZI</name>
<organism evidence="6 7">
    <name type="scientific">Parascedosporium putredinis</name>
    <dbReference type="NCBI Taxonomy" id="1442378"/>
    <lineage>
        <taxon>Eukaryota</taxon>
        <taxon>Fungi</taxon>
        <taxon>Dikarya</taxon>
        <taxon>Ascomycota</taxon>
        <taxon>Pezizomycotina</taxon>
        <taxon>Sordariomycetes</taxon>
        <taxon>Hypocreomycetidae</taxon>
        <taxon>Microascales</taxon>
        <taxon>Microascaceae</taxon>
        <taxon>Parascedosporium</taxon>
    </lineage>
</organism>
<reference evidence="6" key="1">
    <citation type="submission" date="2022-11" db="EMBL/GenBank/DDBJ databases">
        <authorList>
            <person name="Scott C."/>
            <person name="Bruce N."/>
        </authorList>
    </citation>
    <scope>NUCLEOTIDE SEQUENCE</scope>
</reference>
<evidence type="ECO:0000256" key="3">
    <source>
        <dbReference type="ARBA" id="ARBA00022777"/>
    </source>
</evidence>